<protein>
    <recommendedName>
        <fullName evidence="2">F-box domain-containing protein</fullName>
    </recommendedName>
</protein>
<keyword evidence="4" id="KW-1185">Reference proteome</keyword>
<dbReference type="GeneID" id="63759824"/>
<dbReference type="OrthoDB" id="8864979at2759"/>
<dbReference type="Pfam" id="PF13092">
    <property type="entry name" value="CENP-L"/>
    <property type="match status" value="1"/>
</dbReference>
<accession>A0A1L9TMP1</accession>
<dbReference type="Gene3D" id="1.20.1280.50">
    <property type="match status" value="1"/>
</dbReference>
<dbReference type="EMBL" id="KV878584">
    <property type="protein sequence ID" value="OJJ60563.1"/>
    <property type="molecule type" value="Genomic_DNA"/>
</dbReference>
<proteinExistence type="predicted"/>
<evidence type="ECO:0000259" key="2">
    <source>
        <dbReference type="PROSITE" id="PS50181"/>
    </source>
</evidence>
<evidence type="ECO:0000313" key="4">
    <source>
        <dbReference type="Proteomes" id="UP000184356"/>
    </source>
</evidence>
<dbReference type="RefSeq" id="XP_040704369.1">
    <property type="nucleotide sequence ID" value="XM_040843751.1"/>
</dbReference>
<sequence length="791" mass="87979">MSSLLHLISSHVKRARAASLRKQADPDKRATFRHRVFPSSSSLSLVAKVKNPIPTSTPWDLLPVELQIIIFAHCGIADLLTLKLVCKAFNQILSTHEQLIARQYLRQRRHGTLPAPLDDQRIYTWKPEDDVVLLSDLFPPTMSAKGGQLCTFRYLSSFHRREKLCSRLCYYLADRIVKRFADVESTFMKTSFPSRTKRAEFIKKAIARVWSYLSPLMYYTLYFLESYADARREQTNILLRDFEAGRLPVPIPPDVRKNMYLELQKRIIQAPPFTDTSTLISTNHCMRLLVLWLRDTVPPDEPNISDDSWIGSLLAVSPFQRIVEYFSAEIGDGGNQRVQRRVFMRNFHNDITLTENDEMNSRVFESAPNVHLHRSVQDVWFDVAAAELDSRRAINHKKERVMLHPHVPFLFGCPDCKPGLSDGCPHHLLNISWTSHRLSPLHHGLEHDTLLNNQAALETYATRLRDHLTNSPADAQGWRAAEDDPTSALSAIGALQSCTWEPISTLHFLSPHHVHEDEPQNQERGPAGLLITLSYEAITYRAALLAPPGVQSQSQKKARKRGRPSKASSSSSSTYLPLLLTRFPKSLRESFITFLSSNFDTYVSPLRISSAGLCDVLESYVASVTSSITSSSTKVEDVIREMHLALSFAPPIAPSLKALNVSIPRETLMSFLRSSNSSIGSSGGAGTGNSVLSGLSEYLQKHLALELGLPLPFPTSGTSGSGSLVGGYVRLTKVACAGFVVTGEGRLKVVARVGEGGEDEKNMGALRGGEALMMAILERAGSGLDREGEQD</sequence>
<dbReference type="InterPro" id="IPR036047">
    <property type="entry name" value="F-box-like_dom_sf"/>
</dbReference>
<name>A0A1L9TMP1_9EURO</name>
<dbReference type="InterPro" id="IPR025204">
    <property type="entry name" value="CENP-L"/>
</dbReference>
<feature type="region of interest" description="Disordered" evidence="1">
    <location>
        <begin position="550"/>
        <end position="572"/>
    </location>
</feature>
<dbReference type="PROSITE" id="PS50181">
    <property type="entry name" value="FBOX"/>
    <property type="match status" value="1"/>
</dbReference>
<dbReference type="VEuPathDB" id="FungiDB:ASPSYDRAFT_198063"/>
<dbReference type="SMART" id="SM00256">
    <property type="entry name" value="FBOX"/>
    <property type="match status" value="1"/>
</dbReference>
<dbReference type="AlphaFoldDB" id="A0A1L9TMP1"/>
<reference evidence="4" key="1">
    <citation type="journal article" date="2017" name="Genome Biol.">
        <title>Comparative genomics reveals high biological diversity and specific adaptations in the industrially and medically important fungal genus Aspergillus.</title>
        <authorList>
            <person name="de Vries R.P."/>
            <person name="Riley R."/>
            <person name="Wiebenga A."/>
            <person name="Aguilar-Osorio G."/>
            <person name="Amillis S."/>
            <person name="Uchima C.A."/>
            <person name="Anderluh G."/>
            <person name="Asadollahi M."/>
            <person name="Askin M."/>
            <person name="Barry K."/>
            <person name="Battaglia E."/>
            <person name="Bayram O."/>
            <person name="Benocci T."/>
            <person name="Braus-Stromeyer S.A."/>
            <person name="Caldana C."/>
            <person name="Canovas D."/>
            <person name="Cerqueira G.C."/>
            <person name="Chen F."/>
            <person name="Chen W."/>
            <person name="Choi C."/>
            <person name="Clum A."/>
            <person name="Dos Santos R.A."/>
            <person name="Damasio A.R."/>
            <person name="Diallinas G."/>
            <person name="Emri T."/>
            <person name="Fekete E."/>
            <person name="Flipphi M."/>
            <person name="Freyberg S."/>
            <person name="Gallo A."/>
            <person name="Gournas C."/>
            <person name="Habgood R."/>
            <person name="Hainaut M."/>
            <person name="Harispe M.L."/>
            <person name="Henrissat B."/>
            <person name="Hilden K.S."/>
            <person name="Hope R."/>
            <person name="Hossain A."/>
            <person name="Karabika E."/>
            <person name="Karaffa L."/>
            <person name="Karanyi Z."/>
            <person name="Krasevec N."/>
            <person name="Kuo A."/>
            <person name="Kusch H."/>
            <person name="LaButti K."/>
            <person name="Lagendijk E.L."/>
            <person name="Lapidus A."/>
            <person name="Levasseur A."/>
            <person name="Lindquist E."/>
            <person name="Lipzen A."/>
            <person name="Logrieco A.F."/>
            <person name="MacCabe A."/>
            <person name="Maekelae M.R."/>
            <person name="Malavazi I."/>
            <person name="Melin P."/>
            <person name="Meyer V."/>
            <person name="Mielnichuk N."/>
            <person name="Miskei M."/>
            <person name="Molnar A.P."/>
            <person name="Mule G."/>
            <person name="Ngan C.Y."/>
            <person name="Orejas M."/>
            <person name="Orosz E."/>
            <person name="Ouedraogo J.P."/>
            <person name="Overkamp K.M."/>
            <person name="Park H.-S."/>
            <person name="Perrone G."/>
            <person name="Piumi F."/>
            <person name="Punt P.J."/>
            <person name="Ram A.F."/>
            <person name="Ramon A."/>
            <person name="Rauscher S."/>
            <person name="Record E."/>
            <person name="Riano-Pachon D.M."/>
            <person name="Robert V."/>
            <person name="Roehrig J."/>
            <person name="Ruller R."/>
            <person name="Salamov A."/>
            <person name="Salih N.S."/>
            <person name="Samson R.A."/>
            <person name="Sandor E."/>
            <person name="Sanguinetti M."/>
            <person name="Schuetze T."/>
            <person name="Sepcic K."/>
            <person name="Shelest E."/>
            <person name="Sherlock G."/>
            <person name="Sophianopoulou V."/>
            <person name="Squina F.M."/>
            <person name="Sun H."/>
            <person name="Susca A."/>
            <person name="Todd R.B."/>
            <person name="Tsang A."/>
            <person name="Unkles S.E."/>
            <person name="van de Wiele N."/>
            <person name="van Rossen-Uffink D."/>
            <person name="Oliveira J.V."/>
            <person name="Vesth T.C."/>
            <person name="Visser J."/>
            <person name="Yu J.-H."/>
            <person name="Zhou M."/>
            <person name="Andersen M.R."/>
            <person name="Archer D.B."/>
            <person name="Baker S.E."/>
            <person name="Benoit I."/>
            <person name="Brakhage A.A."/>
            <person name="Braus G.H."/>
            <person name="Fischer R."/>
            <person name="Frisvad J.C."/>
            <person name="Goldman G.H."/>
            <person name="Houbraken J."/>
            <person name="Oakley B."/>
            <person name="Pocsi I."/>
            <person name="Scazzocchio C."/>
            <person name="Seiboth B."/>
            <person name="vanKuyk P.A."/>
            <person name="Wortman J."/>
            <person name="Dyer P.S."/>
            <person name="Grigoriev I.V."/>
        </authorList>
    </citation>
    <scope>NUCLEOTIDE SEQUENCE [LARGE SCALE GENOMIC DNA]</scope>
    <source>
        <strain evidence="4">CBS 593.65</strain>
    </source>
</reference>
<evidence type="ECO:0000313" key="3">
    <source>
        <dbReference type="EMBL" id="OJJ60563.1"/>
    </source>
</evidence>
<feature type="domain" description="F-box" evidence="2">
    <location>
        <begin position="56"/>
        <end position="103"/>
    </location>
</feature>
<evidence type="ECO:0000256" key="1">
    <source>
        <dbReference type="SAM" id="MobiDB-lite"/>
    </source>
</evidence>
<dbReference type="SUPFAM" id="SSF81383">
    <property type="entry name" value="F-box domain"/>
    <property type="match status" value="1"/>
</dbReference>
<gene>
    <name evidence="3" type="ORF">ASPSYDRAFT_198063</name>
</gene>
<dbReference type="InterPro" id="IPR001810">
    <property type="entry name" value="F-box_dom"/>
</dbReference>
<dbReference type="Pfam" id="PF12937">
    <property type="entry name" value="F-box-like"/>
    <property type="match status" value="1"/>
</dbReference>
<organism evidence="3 4">
    <name type="scientific">Aspergillus sydowii CBS 593.65</name>
    <dbReference type="NCBI Taxonomy" id="1036612"/>
    <lineage>
        <taxon>Eukaryota</taxon>
        <taxon>Fungi</taxon>
        <taxon>Dikarya</taxon>
        <taxon>Ascomycota</taxon>
        <taxon>Pezizomycotina</taxon>
        <taxon>Eurotiomycetes</taxon>
        <taxon>Eurotiomycetidae</taxon>
        <taxon>Eurotiales</taxon>
        <taxon>Aspergillaceae</taxon>
        <taxon>Aspergillus</taxon>
        <taxon>Aspergillus subgen. Nidulantes</taxon>
    </lineage>
</organism>
<dbReference type="Proteomes" id="UP000184356">
    <property type="component" value="Unassembled WGS sequence"/>
</dbReference>